<protein>
    <submittedName>
        <fullName evidence="1">Uncharacterized protein</fullName>
    </submittedName>
</protein>
<accession>A0A1Y0IAI0</accession>
<name>A0A1Y0IAI0_9GAMM</name>
<dbReference type="AlphaFoldDB" id="A0A1Y0IAI0"/>
<dbReference type="Proteomes" id="UP000196027">
    <property type="component" value="Chromosome"/>
</dbReference>
<gene>
    <name evidence="1" type="ORF">OLMES_3492</name>
</gene>
<proteinExistence type="predicted"/>
<organism evidence="1 2">
    <name type="scientific">Oleiphilus messinensis</name>
    <dbReference type="NCBI Taxonomy" id="141451"/>
    <lineage>
        <taxon>Bacteria</taxon>
        <taxon>Pseudomonadati</taxon>
        <taxon>Pseudomonadota</taxon>
        <taxon>Gammaproteobacteria</taxon>
        <taxon>Oceanospirillales</taxon>
        <taxon>Oleiphilaceae</taxon>
        <taxon>Oleiphilus</taxon>
    </lineage>
</organism>
<reference evidence="1 2" key="1">
    <citation type="submission" date="2017-05" db="EMBL/GenBank/DDBJ databases">
        <title>Genomic insights into alkan degradation activity of Oleiphilus messinensis.</title>
        <authorList>
            <person name="Kozyavkin S.A."/>
            <person name="Slesarev A.I."/>
            <person name="Golyshin P.N."/>
            <person name="Korzhenkov A."/>
            <person name="Golyshina O.N."/>
            <person name="Toshchakov S.V."/>
        </authorList>
    </citation>
    <scope>NUCLEOTIDE SEQUENCE [LARGE SCALE GENOMIC DNA]</scope>
    <source>
        <strain evidence="1 2">ME102</strain>
    </source>
</reference>
<dbReference type="KEGG" id="ome:OLMES_3492"/>
<evidence type="ECO:0000313" key="1">
    <source>
        <dbReference type="EMBL" id="ARU57527.1"/>
    </source>
</evidence>
<evidence type="ECO:0000313" key="2">
    <source>
        <dbReference type="Proteomes" id="UP000196027"/>
    </source>
</evidence>
<sequence length="452" mass="48748">MAMAAFEQGTDLTKTRQCSFGKQCLSIVSGGLLLIGSTLYPADSYGELKAISDEEMSDITGQAFISIDQNSHPTQSDISYTRVNLGMKIDTMMVAEEMELGKYHRWENHPTDPSLNGKACYTCDGSEAGLESTGADIHATNFSLGYIHSNDYTNKYKSVPMVAKGFDSRGRPINYSEGEVVPFQINDPFLEFAFDDATNEMIGVRIGFGDSKGILSGNILSLSGAVEVDIRDDVDGLSAARQKQDGNILEEALTLLTPLLVADGELSAQAILVDENGEADPVRSQYIGMQNGTEFTIEGADFLAAGVVPLLSDANLIGSASRSEQVSSSGCGLFGLFACYNIYIQSDDCVMLGIPTCFPLTNFQSMPVGKVEEINGRQYITDTASGLFLSFQTRDMEWSTDSSATAMSNFVSATSGAFLNLPTGAVKVNLHEVYEGIHGVRREYIDRGVGLF</sequence>
<dbReference type="EMBL" id="CP021425">
    <property type="protein sequence ID" value="ARU57527.1"/>
    <property type="molecule type" value="Genomic_DNA"/>
</dbReference>
<keyword evidence="2" id="KW-1185">Reference proteome</keyword>